<reference evidence="1" key="1">
    <citation type="submission" date="2016-07" db="EMBL/GenBank/DDBJ databases">
        <authorList>
            <person name="Bretaudeau A."/>
        </authorList>
    </citation>
    <scope>NUCLEOTIDE SEQUENCE</scope>
    <source>
        <strain evidence="1">Rice</strain>
        <tissue evidence="1">Whole body</tissue>
    </source>
</reference>
<dbReference type="EMBL" id="ODYU01003443">
    <property type="protein sequence ID" value="SOQ42228.1"/>
    <property type="molecule type" value="Genomic_DNA"/>
</dbReference>
<name>A0A2H1VN46_SPOFR</name>
<gene>
    <name evidence="1" type="ORF">SFRICE_017864</name>
</gene>
<proteinExistence type="predicted"/>
<sequence length="124" mass="13344">MHYSTLFDCTVGAVAGQLATVQRVAGSIPARSNSLCDLQIVVPVQHTSGRKCDCRTRGLGFDSQVGQSLARQFPDFRKFLSVYGNRLTPYSMGLVTQLIVKSGCTLYSGITCRNAHPLSTSSGI</sequence>
<accession>A0A2H1VN46</accession>
<protein>
    <submittedName>
        <fullName evidence="1">SFRICE_017864</fullName>
    </submittedName>
</protein>
<dbReference type="AlphaFoldDB" id="A0A2H1VN46"/>
<organism evidence="1">
    <name type="scientific">Spodoptera frugiperda</name>
    <name type="common">Fall armyworm</name>
    <dbReference type="NCBI Taxonomy" id="7108"/>
    <lineage>
        <taxon>Eukaryota</taxon>
        <taxon>Metazoa</taxon>
        <taxon>Ecdysozoa</taxon>
        <taxon>Arthropoda</taxon>
        <taxon>Hexapoda</taxon>
        <taxon>Insecta</taxon>
        <taxon>Pterygota</taxon>
        <taxon>Neoptera</taxon>
        <taxon>Endopterygota</taxon>
        <taxon>Lepidoptera</taxon>
        <taxon>Glossata</taxon>
        <taxon>Ditrysia</taxon>
        <taxon>Noctuoidea</taxon>
        <taxon>Noctuidae</taxon>
        <taxon>Amphipyrinae</taxon>
        <taxon>Spodoptera</taxon>
    </lineage>
</organism>
<evidence type="ECO:0000313" key="1">
    <source>
        <dbReference type="EMBL" id="SOQ42228.1"/>
    </source>
</evidence>